<protein>
    <recommendedName>
        <fullName evidence="13">Odorant receptor</fullName>
    </recommendedName>
</protein>
<keyword evidence="10" id="KW-0732">Signal</keyword>
<keyword evidence="7" id="KW-0675">Receptor</keyword>
<feature type="transmembrane region" description="Helical" evidence="9">
    <location>
        <begin position="66"/>
        <end position="84"/>
    </location>
</feature>
<evidence type="ECO:0000256" key="9">
    <source>
        <dbReference type="SAM" id="Phobius"/>
    </source>
</evidence>
<evidence type="ECO:0000313" key="12">
    <source>
        <dbReference type="Proteomes" id="UP000826195"/>
    </source>
</evidence>
<comment type="caution">
    <text evidence="11">The sequence shown here is derived from an EMBL/GenBank/DDBJ whole genome shotgun (WGS) entry which is preliminary data.</text>
</comment>
<evidence type="ECO:0000313" key="11">
    <source>
        <dbReference type="EMBL" id="KAH0540386.1"/>
    </source>
</evidence>
<dbReference type="Proteomes" id="UP000826195">
    <property type="component" value="Unassembled WGS sequence"/>
</dbReference>
<keyword evidence="4" id="KW-0552">Olfaction</keyword>
<dbReference type="Pfam" id="PF02949">
    <property type="entry name" value="7tm_6"/>
    <property type="match status" value="1"/>
</dbReference>
<keyword evidence="5 9" id="KW-1133">Transmembrane helix</keyword>
<feature type="signal peptide" evidence="10">
    <location>
        <begin position="1"/>
        <end position="25"/>
    </location>
</feature>
<dbReference type="GO" id="GO:0005549">
    <property type="term" value="F:odorant binding"/>
    <property type="evidence" value="ECO:0007669"/>
    <property type="project" value="InterPro"/>
</dbReference>
<keyword evidence="3 9" id="KW-0812">Transmembrane</keyword>
<keyword evidence="2" id="KW-0716">Sensory transduction</keyword>
<proteinExistence type="predicted"/>
<feature type="chain" id="PRO_5043978365" description="Odorant receptor" evidence="10">
    <location>
        <begin position="26"/>
        <end position="286"/>
    </location>
</feature>
<evidence type="ECO:0000256" key="6">
    <source>
        <dbReference type="ARBA" id="ARBA00023136"/>
    </source>
</evidence>
<keyword evidence="12" id="KW-1185">Reference proteome</keyword>
<dbReference type="EMBL" id="JAHXZJ010002609">
    <property type="protein sequence ID" value="KAH0540386.1"/>
    <property type="molecule type" value="Genomic_DNA"/>
</dbReference>
<dbReference type="GO" id="GO:0007165">
    <property type="term" value="P:signal transduction"/>
    <property type="evidence" value="ECO:0007669"/>
    <property type="project" value="UniProtKB-KW"/>
</dbReference>
<keyword evidence="6 9" id="KW-0472">Membrane</keyword>
<comment type="subcellular location">
    <subcellularLocation>
        <location evidence="1">Membrane</location>
        <topology evidence="1">Multi-pass membrane protein</topology>
    </subcellularLocation>
</comment>
<evidence type="ECO:0008006" key="13">
    <source>
        <dbReference type="Google" id="ProtNLM"/>
    </source>
</evidence>
<evidence type="ECO:0000256" key="5">
    <source>
        <dbReference type="ARBA" id="ARBA00022989"/>
    </source>
</evidence>
<keyword evidence="8" id="KW-0807">Transducer</keyword>
<name>A0AAV7I1W1_COTGL</name>
<gene>
    <name evidence="11" type="ORF">KQX54_016780</name>
</gene>
<sequence>MHISLVNHWLLTYLLTEDMVVKVQALHFLVRNEKSQSWRIKNQITLLYISSGIILINELLDHCGTSYEIASLFGITFGTVAALIKISLLNVNHKNILYIVLNVVDDWWKVEDEKSKNIMRENSSWNGMLFYGILTPLLLYTSKFVIESIPHTIITDDNATIYVRTTPMSSDCWNLADIPTVIYLIRFACRTVEFIVYNITSCGIDLYFLVLASHICGQIEINNMNIKNFFVDRKGVFKRDYFYKIIYRQKHLLDMMDKLRESFNYTTLAVLIISGIHLNIMSKIIK</sequence>
<dbReference type="GO" id="GO:0016020">
    <property type="term" value="C:membrane"/>
    <property type="evidence" value="ECO:0007669"/>
    <property type="project" value="UniProtKB-SubCell"/>
</dbReference>
<evidence type="ECO:0000256" key="3">
    <source>
        <dbReference type="ARBA" id="ARBA00022692"/>
    </source>
</evidence>
<organism evidence="11 12">
    <name type="scientific">Cotesia glomerata</name>
    <name type="common">Lepidopteran parasitic wasp</name>
    <name type="synonym">Apanteles glomeratus</name>
    <dbReference type="NCBI Taxonomy" id="32391"/>
    <lineage>
        <taxon>Eukaryota</taxon>
        <taxon>Metazoa</taxon>
        <taxon>Ecdysozoa</taxon>
        <taxon>Arthropoda</taxon>
        <taxon>Hexapoda</taxon>
        <taxon>Insecta</taxon>
        <taxon>Pterygota</taxon>
        <taxon>Neoptera</taxon>
        <taxon>Endopterygota</taxon>
        <taxon>Hymenoptera</taxon>
        <taxon>Apocrita</taxon>
        <taxon>Ichneumonoidea</taxon>
        <taxon>Braconidae</taxon>
        <taxon>Microgastrinae</taxon>
        <taxon>Cotesia</taxon>
    </lineage>
</organism>
<evidence type="ECO:0000256" key="2">
    <source>
        <dbReference type="ARBA" id="ARBA00022606"/>
    </source>
</evidence>
<accession>A0AAV7I1W1</accession>
<dbReference type="GO" id="GO:0004984">
    <property type="term" value="F:olfactory receptor activity"/>
    <property type="evidence" value="ECO:0007669"/>
    <property type="project" value="InterPro"/>
</dbReference>
<reference evidence="11 12" key="1">
    <citation type="journal article" date="2021" name="J. Hered.">
        <title>A chromosome-level genome assembly of the parasitoid wasp, Cotesia glomerata (Hymenoptera: Braconidae).</title>
        <authorList>
            <person name="Pinto B.J."/>
            <person name="Weis J.J."/>
            <person name="Gamble T."/>
            <person name="Ode P.J."/>
            <person name="Paul R."/>
            <person name="Zaspel J.M."/>
        </authorList>
    </citation>
    <scope>NUCLEOTIDE SEQUENCE [LARGE SCALE GENOMIC DNA]</scope>
    <source>
        <strain evidence="11">CgM1</strain>
    </source>
</reference>
<dbReference type="AlphaFoldDB" id="A0AAV7I1W1"/>
<dbReference type="InterPro" id="IPR004117">
    <property type="entry name" value="7tm6_olfct_rcpt"/>
</dbReference>
<evidence type="ECO:0000256" key="4">
    <source>
        <dbReference type="ARBA" id="ARBA00022725"/>
    </source>
</evidence>
<evidence type="ECO:0000256" key="10">
    <source>
        <dbReference type="SAM" id="SignalP"/>
    </source>
</evidence>
<evidence type="ECO:0000256" key="8">
    <source>
        <dbReference type="ARBA" id="ARBA00023224"/>
    </source>
</evidence>
<evidence type="ECO:0000256" key="1">
    <source>
        <dbReference type="ARBA" id="ARBA00004141"/>
    </source>
</evidence>
<feature type="transmembrane region" description="Helical" evidence="9">
    <location>
        <begin position="262"/>
        <end position="280"/>
    </location>
</feature>
<evidence type="ECO:0000256" key="7">
    <source>
        <dbReference type="ARBA" id="ARBA00023170"/>
    </source>
</evidence>